<proteinExistence type="predicted"/>
<feature type="transmembrane region" description="Helical" evidence="2">
    <location>
        <begin position="501"/>
        <end position="519"/>
    </location>
</feature>
<dbReference type="OrthoDB" id="3038990at2759"/>
<feature type="compositionally biased region" description="Basic and acidic residues" evidence="1">
    <location>
        <begin position="386"/>
        <end position="397"/>
    </location>
</feature>
<dbReference type="EMBL" id="NHYD01002137">
    <property type="protein sequence ID" value="PPQ88180.1"/>
    <property type="molecule type" value="Genomic_DNA"/>
</dbReference>
<evidence type="ECO:0000313" key="5">
    <source>
        <dbReference type="Proteomes" id="UP000283269"/>
    </source>
</evidence>
<protein>
    <recommendedName>
        <fullName evidence="3">DUF6533 domain-containing protein</fullName>
    </recommendedName>
</protein>
<reference evidence="4 5" key="1">
    <citation type="journal article" date="2018" name="Evol. Lett.">
        <title>Horizontal gene cluster transfer increased hallucinogenic mushroom diversity.</title>
        <authorList>
            <person name="Reynolds H.T."/>
            <person name="Vijayakumar V."/>
            <person name="Gluck-Thaler E."/>
            <person name="Korotkin H.B."/>
            <person name="Matheny P.B."/>
            <person name="Slot J.C."/>
        </authorList>
    </citation>
    <scope>NUCLEOTIDE SEQUENCE [LARGE SCALE GENOMIC DNA]</scope>
    <source>
        <strain evidence="4 5">2631</strain>
    </source>
</reference>
<dbReference type="Proteomes" id="UP000283269">
    <property type="component" value="Unassembled WGS sequence"/>
</dbReference>
<dbReference type="Pfam" id="PF20151">
    <property type="entry name" value="DUF6533"/>
    <property type="match status" value="1"/>
</dbReference>
<feature type="transmembrane region" description="Helical" evidence="2">
    <location>
        <begin position="907"/>
        <end position="925"/>
    </location>
</feature>
<gene>
    <name evidence="4" type="ORF">CVT25_005145</name>
</gene>
<dbReference type="STRING" id="93625.A0A409XBS5"/>
<feature type="transmembrane region" description="Helical" evidence="2">
    <location>
        <begin position="28"/>
        <end position="51"/>
    </location>
</feature>
<feature type="transmembrane region" description="Helical" evidence="2">
    <location>
        <begin position="763"/>
        <end position="783"/>
    </location>
</feature>
<feature type="transmembrane region" description="Helical" evidence="2">
    <location>
        <begin position="192"/>
        <end position="214"/>
    </location>
</feature>
<evidence type="ECO:0000256" key="2">
    <source>
        <dbReference type="SAM" id="Phobius"/>
    </source>
</evidence>
<feature type="transmembrane region" description="Helical" evidence="2">
    <location>
        <begin position="72"/>
        <end position="97"/>
    </location>
</feature>
<keyword evidence="2" id="KW-0472">Membrane</keyword>
<feature type="transmembrane region" description="Helical" evidence="2">
    <location>
        <begin position="124"/>
        <end position="142"/>
    </location>
</feature>
<evidence type="ECO:0000256" key="1">
    <source>
        <dbReference type="SAM" id="MobiDB-lite"/>
    </source>
</evidence>
<feature type="domain" description="DUF6533" evidence="3">
    <location>
        <begin position="772"/>
        <end position="814"/>
    </location>
</feature>
<sequence length="1029" mass="114370">MDNTTSAAQQQQQQLNLLTPMALLPPDIAFQTTIAAYVFVACSGIMIWDILDNLKDDYAMLRHYRMKLPTAAYFLSRYFYPFALAPVSCLMIITYYIRIFSLKFLTNNAKSAAQISDCKQFEVWMAWIYTAAMASTSLLFTLRVRAIYEGNRYITVFFVLLWLVVLGTALMTTQGDTAGQIGSTMYCANEHFAGYVTTSAITPLVNDTLVFLAISWRLMQNTLVGDGRKFCLRAMILGQRMPAFSRALLKDGQIYYLTTISTNLLTVVLMLIHPVPEVYRTMLAGPNVMLMNIMACRVFRKTKLGLFASTTTQSTIPTMYTENTATSASYQRDGVHGISPIIFRKFSSRGDPLEAAHSITIDLGTKELGIEHPTTAEPHNSNPDNMIERGLGEKSPERGSQQLRTLRPGTVSAAYVTLVSNILFVIDDIRCSSLGFVLMSTVFQSKQRFLSLTQKSILAASIEDCQQFEDWMAWIYTVAIASTSLLFTLRVRAIFEGNKYVTVFFGLLWLLVLGTSLMTRGDTAGHIGSTTSCVNLSFAGYVRSSAIAPLVNDTLLFLAISWRLMQNALVGEGRKFCIRALLLGRHMPAFSRALLKDGQIYYLTTVTTNLLLVILLLANVPEAYRTMFSGPNVMLMNIMACHVFRKTKLGIFTDSTAMSIIPAVCTTNTVTTATEHRNGVHEMSPIHFRKFGLVRGDPFNGTRNTAVDLGTKELGFEHSITDDRPKDSSNMNNIERGLGEELDERVWQLPNPHTPMAFLPPDIAFQATIAAYITAGVCSVLIWDVLDNLQADIKMIWKFAFTHLTVVYVLSRYVCPPQLKIVATQGVKGGQIANTGHCFIAGLKASQITALAILPVVNDTLIFFAISWRLMRNTAAQDCELKAGLRTMFLGDCMPRFSKAILQDGQMYYLATVSTSLLILILLYIPGVSEVYESVLSVPNIVLMNIMACRVFRKTKLGLICESASMPTIIFQIPRSLPTNETGTRQISSHALADDGNMLRVDVAKTVEHVHHSFKVDSDGLQNNRGTRL</sequence>
<keyword evidence="2" id="KW-0812">Transmembrane</keyword>
<comment type="caution">
    <text evidence="4">The sequence shown here is derived from an EMBL/GenBank/DDBJ whole genome shotgun (WGS) entry which is preliminary data.</text>
</comment>
<keyword evidence="2" id="KW-1133">Transmembrane helix</keyword>
<feature type="region of interest" description="Disordered" evidence="1">
    <location>
        <begin position="371"/>
        <end position="401"/>
    </location>
</feature>
<dbReference type="AlphaFoldDB" id="A0A409XBS5"/>
<feature type="transmembrane region" description="Helical" evidence="2">
    <location>
        <begin position="600"/>
        <end position="620"/>
    </location>
</feature>
<feature type="transmembrane region" description="Helical" evidence="2">
    <location>
        <begin position="471"/>
        <end position="489"/>
    </location>
</feature>
<feature type="transmembrane region" description="Helical" evidence="2">
    <location>
        <begin position="254"/>
        <end position="272"/>
    </location>
</feature>
<evidence type="ECO:0000259" key="3">
    <source>
        <dbReference type="Pfam" id="PF20151"/>
    </source>
</evidence>
<evidence type="ECO:0000313" key="4">
    <source>
        <dbReference type="EMBL" id="PPQ88180.1"/>
    </source>
</evidence>
<accession>A0A409XBS5</accession>
<dbReference type="InterPro" id="IPR045340">
    <property type="entry name" value="DUF6533"/>
</dbReference>
<feature type="transmembrane region" description="Helical" evidence="2">
    <location>
        <begin position="154"/>
        <end position="172"/>
    </location>
</feature>
<name>A0A409XBS5_PSICY</name>
<keyword evidence="5" id="KW-1185">Reference proteome</keyword>
<dbReference type="InParanoid" id="A0A409XBS5"/>
<organism evidence="4 5">
    <name type="scientific">Psilocybe cyanescens</name>
    <dbReference type="NCBI Taxonomy" id="93625"/>
    <lineage>
        <taxon>Eukaryota</taxon>
        <taxon>Fungi</taxon>
        <taxon>Dikarya</taxon>
        <taxon>Basidiomycota</taxon>
        <taxon>Agaricomycotina</taxon>
        <taxon>Agaricomycetes</taxon>
        <taxon>Agaricomycetidae</taxon>
        <taxon>Agaricales</taxon>
        <taxon>Agaricineae</taxon>
        <taxon>Strophariaceae</taxon>
        <taxon>Psilocybe</taxon>
    </lineage>
</organism>